<protein>
    <recommendedName>
        <fullName evidence="4">DUF2269 domain-containing protein</fullName>
    </recommendedName>
</protein>
<organism evidence="2 3">
    <name type="scientific">Bacillus cereus</name>
    <dbReference type="NCBI Taxonomy" id="1396"/>
    <lineage>
        <taxon>Bacteria</taxon>
        <taxon>Bacillati</taxon>
        <taxon>Bacillota</taxon>
        <taxon>Bacilli</taxon>
        <taxon>Bacillales</taxon>
        <taxon>Bacillaceae</taxon>
        <taxon>Bacillus</taxon>
        <taxon>Bacillus cereus group</taxon>
    </lineage>
</organism>
<sequence>MDMLYRLLLYIHIFSVILSIGPFFVLLPLIKKLRATEARTQQAYLDVFRFSVRLAKHAGHVLVASGVLLVLAGPWTWKTPWIVMTLILMASSIFFLARAFSPTIRKFSETGQDKNALIQLLRRSVWIYIVLLMAMLWFMVTKPALWQG</sequence>
<accession>A0A1S9U9R1</accession>
<name>A0A1S9U9R1_BACCE</name>
<proteinExistence type="predicted"/>
<evidence type="ECO:0000313" key="3">
    <source>
        <dbReference type="Proteomes" id="UP000191124"/>
    </source>
</evidence>
<gene>
    <name evidence="2" type="ORF">BW892_26005</name>
</gene>
<keyword evidence="1" id="KW-1133">Transmembrane helix</keyword>
<evidence type="ECO:0008006" key="4">
    <source>
        <dbReference type="Google" id="ProtNLM"/>
    </source>
</evidence>
<feature type="transmembrane region" description="Helical" evidence="1">
    <location>
        <begin position="120"/>
        <end position="140"/>
    </location>
</feature>
<feature type="transmembrane region" description="Helical" evidence="1">
    <location>
        <begin position="81"/>
        <end position="100"/>
    </location>
</feature>
<reference evidence="2 3" key="1">
    <citation type="submission" date="2017-01" db="EMBL/GenBank/DDBJ databases">
        <title>Bacillus cereus isolates.</title>
        <authorList>
            <person name="Beno S.M."/>
        </authorList>
    </citation>
    <scope>NUCLEOTIDE SEQUENCE [LARGE SCALE GENOMIC DNA]</scope>
    <source>
        <strain evidence="2 3">FSL M7-1219</strain>
    </source>
</reference>
<evidence type="ECO:0000256" key="1">
    <source>
        <dbReference type="SAM" id="Phobius"/>
    </source>
</evidence>
<feature type="transmembrane region" description="Helical" evidence="1">
    <location>
        <begin position="58"/>
        <end position="75"/>
    </location>
</feature>
<dbReference type="EMBL" id="MUAL01000107">
    <property type="protein sequence ID" value="OOR19016.1"/>
    <property type="molecule type" value="Genomic_DNA"/>
</dbReference>
<dbReference type="Proteomes" id="UP000191124">
    <property type="component" value="Unassembled WGS sequence"/>
</dbReference>
<keyword evidence="1" id="KW-0472">Membrane</keyword>
<evidence type="ECO:0000313" key="2">
    <source>
        <dbReference type="EMBL" id="OOR19016.1"/>
    </source>
</evidence>
<dbReference type="AlphaFoldDB" id="A0A1S9U9R1"/>
<keyword evidence="1" id="KW-0812">Transmembrane</keyword>
<comment type="caution">
    <text evidence="2">The sequence shown here is derived from an EMBL/GenBank/DDBJ whole genome shotgun (WGS) entry which is preliminary data.</text>
</comment>
<feature type="transmembrane region" description="Helical" evidence="1">
    <location>
        <begin position="6"/>
        <end position="30"/>
    </location>
</feature>